<dbReference type="EMBL" id="MLAH01000090">
    <property type="protein sequence ID" value="OOF82504.1"/>
    <property type="molecule type" value="Genomic_DNA"/>
</dbReference>
<evidence type="ECO:0000259" key="1">
    <source>
        <dbReference type="PROSITE" id="PS50943"/>
    </source>
</evidence>
<dbReference type="SMART" id="SM00530">
    <property type="entry name" value="HTH_XRE"/>
    <property type="match status" value="1"/>
</dbReference>
<dbReference type="SUPFAM" id="SSF47413">
    <property type="entry name" value="lambda repressor-like DNA-binding domains"/>
    <property type="match status" value="1"/>
</dbReference>
<dbReference type="Proteomes" id="UP000189549">
    <property type="component" value="Unassembled WGS sequence"/>
</dbReference>
<accession>A0A1V3KXT2</accession>
<dbReference type="InterPro" id="IPR001387">
    <property type="entry name" value="Cro/C1-type_HTH"/>
</dbReference>
<evidence type="ECO:0000313" key="2">
    <source>
        <dbReference type="EMBL" id="OOF82504.1"/>
    </source>
</evidence>
<dbReference type="Gene3D" id="1.10.260.40">
    <property type="entry name" value="lambda repressor-like DNA-binding domains"/>
    <property type="match status" value="1"/>
</dbReference>
<sequence>MGIWDKSYGERLKEERLKLGFSQTVLAERAEMAYNTYSNYERGTRSPDTDALIKLYILGVDIYYVLTKYRAAVAQNYEERLMLKFFRKLDVEQKRNLLSNLDHLVNGSPVQIFDLSDDNNDQVYISGNSITGNNNIIAGRDAKK</sequence>
<dbReference type="CDD" id="cd00093">
    <property type="entry name" value="HTH_XRE"/>
    <property type="match status" value="1"/>
</dbReference>
<feature type="domain" description="HTH cro/C1-type" evidence="1">
    <location>
        <begin position="12"/>
        <end position="65"/>
    </location>
</feature>
<protein>
    <recommendedName>
        <fullName evidence="1">HTH cro/C1-type domain-containing protein</fullName>
    </recommendedName>
</protein>
<proteinExistence type="predicted"/>
<reference evidence="2 3" key="1">
    <citation type="submission" date="2016-10" db="EMBL/GenBank/DDBJ databases">
        <title>Rodentibacter gen. nov. and new species.</title>
        <authorList>
            <person name="Christensen H."/>
        </authorList>
    </citation>
    <scope>NUCLEOTIDE SEQUENCE [LARGE SCALE GENOMIC DNA]</scope>
    <source>
        <strain evidence="2 3">Ppn157</strain>
    </source>
</reference>
<dbReference type="GO" id="GO:0003677">
    <property type="term" value="F:DNA binding"/>
    <property type="evidence" value="ECO:0007669"/>
    <property type="project" value="InterPro"/>
</dbReference>
<dbReference type="PROSITE" id="PS50943">
    <property type="entry name" value="HTH_CROC1"/>
    <property type="match status" value="1"/>
</dbReference>
<comment type="caution">
    <text evidence="2">The sequence shown here is derived from an EMBL/GenBank/DDBJ whole genome shotgun (WGS) entry which is preliminary data.</text>
</comment>
<dbReference type="InterPro" id="IPR010982">
    <property type="entry name" value="Lambda_DNA-bd_dom_sf"/>
</dbReference>
<gene>
    <name evidence="2" type="ORF">BKG93_11225</name>
</gene>
<organism evidence="2 3">
    <name type="scientific">Rodentibacter ratti</name>
    <dbReference type="NCBI Taxonomy" id="1906745"/>
    <lineage>
        <taxon>Bacteria</taxon>
        <taxon>Pseudomonadati</taxon>
        <taxon>Pseudomonadota</taxon>
        <taxon>Gammaproteobacteria</taxon>
        <taxon>Pasteurellales</taxon>
        <taxon>Pasteurellaceae</taxon>
        <taxon>Rodentibacter</taxon>
    </lineage>
</organism>
<evidence type="ECO:0000313" key="3">
    <source>
        <dbReference type="Proteomes" id="UP000189549"/>
    </source>
</evidence>
<dbReference type="AlphaFoldDB" id="A0A1V3KXT2"/>
<name>A0A1V3KXT2_9PAST</name>
<dbReference type="RefSeq" id="WP_077477124.1">
    <property type="nucleotide sequence ID" value="NZ_MLAH01000090.1"/>
</dbReference>
<dbReference type="Pfam" id="PF01381">
    <property type="entry name" value="HTH_3"/>
    <property type="match status" value="1"/>
</dbReference>